<dbReference type="Gene3D" id="3.90.190.20">
    <property type="entry name" value="Mur ligase, C-terminal domain"/>
    <property type="match status" value="1"/>
</dbReference>
<dbReference type="HAMAP" id="MF_00208">
    <property type="entry name" value="MurE"/>
    <property type="match status" value="1"/>
</dbReference>
<feature type="binding site" evidence="7">
    <location>
        <position position="454"/>
    </location>
    <ligand>
        <name>meso-2,6-diaminopimelate</name>
        <dbReference type="ChEBI" id="CHEBI:57791"/>
    </ligand>
</feature>
<feature type="domain" description="Mur ligase central" evidence="11">
    <location>
        <begin position="103"/>
        <end position="305"/>
    </location>
</feature>
<name>A0ABQ5U278_9PROT</name>
<dbReference type="InterPro" id="IPR036615">
    <property type="entry name" value="Mur_ligase_C_dom_sf"/>
</dbReference>
<dbReference type="Gene3D" id="3.40.1390.10">
    <property type="entry name" value="MurE/MurF, N-terminal domain"/>
    <property type="match status" value="1"/>
</dbReference>
<dbReference type="InterPro" id="IPR000713">
    <property type="entry name" value="Mur_ligase_N"/>
</dbReference>
<dbReference type="NCBIfam" id="NF001126">
    <property type="entry name" value="PRK00139.1-4"/>
    <property type="match status" value="1"/>
</dbReference>
<sequence length="486" mass="51041">MLRLSDLTGREFAGDNPEVTGLTADSRDVKPGFIFAALPGTLTDGRKFIDAALEKGAVAVIADNTPLPAALAVPCLQVEDPRLELATLSARFFGRQPEVIVAVTGTNGKTSVAHFTRSLWQNMGLEAASLGTLGIVTRQGTEDLGYTTPEPVLLHRCLADMATSGITHVAIEASSHGLDQRRLDAVEVCAGGFTNLTRDHLDYHATGDVYLEAKLGLVKRVVKPGGTAVLNADSDAFGAFAEAARKRDLKVLTYGRGECDFRILGLETRPSGQIIDVSLFGKPHAIALPLVGEFQAYNALCALGLVVTAGGDLEAAVKALEAVENVPGRMEHIASLANGAAAYVDYAHTPDALETVLVALRPHTAGRIIAVIGCGGNRDTGKRPQMGQIAADHADHVIVTDDNPRNEDPALIRQAIMAACPDATEIGDRKEAIHAALSMAGPGDIVLVAGKGHETGQVVGGRTIPFDDRQVVADRVAVMTGEGSHD</sequence>
<keyword evidence="4 7" id="KW-0573">Peptidoglycan synthesis</keyword>
<feature type="binding site" evidence="7">
    <location>
        <position position="378"/>
    </location>
    <ligand>
        <name>meso-2,6-diaminopimelate</name>
        <dbReference type="ChEBI" id="CHEBI:57791"/>
    </ligand>
</feature>
<dbReference type="Pfam" id="PF08245">
    <property type="entry name" value="Mur_ligase_M"/>
    <property type="match status" value="1"/>
</dbReference>
<feature type="domain" description="Mur ligase C-terminal" evidence="10">
    <location>
        <begin position="328"/>
        <end position="452"/>
    </location>
</feature>
<keyword evidence="5 7" id="KW-0131">Cell cycle</keyword>
<evidence type="ECO:0000259" key="9">
    <source>
        <dbReference type="Pfam" id="PF01225"/>
    </source>
</evidence>
<feature type="domain" description="Mur ligase N-terminal catalytic" evidence="9">
    <location>
        <begin position="18"/>
        <end position="88"/>
    </location>
</feature>
<keyword evidence="7 12" id="KW-0436">Ligase</keyword>
<keyword evidence="3 7" id="KW-0133">Cell shape</keyword>
<dbReference type="SUPFAM" id="SSF63418">
    <property type="entry name" value="MurE/MurF N-terminal domain"/>
    <property type="match status" value="1"/>
</dbReference>
<dbReference type="EC" id="6.3.2.13" evidence="7"/>
<comment type="cofactor">
    <cofactor evidence="7">
        <name>Mg(2+)</name>
        <dbReference type="ChEBI" id="CHEBI:18420"/>
    </cofactor>
</comment>
<dbReference type="RefSeq" id="WP_169559952.1">
    <property type="nucleotide sequence ID" value="NZ_BSNF01000001.1"/>
</dbReference>
<evidence type="ECO:0000256" key="7">
    <source>
        <dbReference type="HAMAP-Rule" id="MF_00208"/>
    </source>
</evidence>
<evidence type="ECO:0000256" key="6">
    <source>
        <dbReference type="ARBA" id="ARBA00023316"/>
    </source>
</evidence>
<feature type="modified residue" description="N6-carboxylysine" evidence="7">
    <location>
        <position position="214"/>
    </location>
</feature>
<comment type="catalytic activity">
    <reaction evidence="7">
        <text>UDP-N-acetyl-alpha-D-muramoyl-L-alanyl-D-glutamate + meso-2,6-diaminopimelate + ATP = UDP-N-acetyl-alpha-D-muramoyl-L-alanyl-gamma-D-glutamyl-meso-2,6-diaminopimelate + ADP + phosphate + H(+)</text>
        <dbReference type="Rhea" id="RHEA:23676"/>
        <dbReference type="ChEBI" id="CHEBI:15378"/>
        <dbReference type="ChEBI" id="CHEBI:30616"/>
        <dbReference type="ChEBI" id="CHEBI:43474"/>
        <dbReference type="ChEBI" id="CHEBI:57791"/>
        <dbReference type="ChEBI" id="CHEBI:83900"/>
        <dbReference type="ChEBI" id="CHEBI:83905"/>
        <dbReference type="ChEBI" id="CHEBI:456216"/>
        <dbReference type="EC" id="6.3.2.13"/>
    </reaction>
</comment>
<feature type="binding site" evidence="7">
    <location>
        <begin position="147"/>
        <end position="148"/>
    </location>
    <ligand>
        <name>UDP-N-acetyl-alpha-D-muramoyl-L-alanyl-D-glutamate</name>
        <dbReference type="ChEBI" id="CHEBI:83900"/>
    </ligand>
</feature>
<gene>
    <name evidence="7 12" type="primary">murE</name>
    <name evidence="12" type="ORF">GCM10007924_12200</name>
</gene>
<organism evidence="12 13">
    <name type="scientific">Sneathiella chinensis</name>
    <dbReference type="NCBI Taxonomy" id="349750"/>
    <lineage>
        <taxon>Bacteria</taxon>
        <taxon>Pseudomonadati</taxon>
        <taxon>Pseudomonadota</taxon>
        <taxon>Alphaproteobacteria</taxon>
        <taxon>Sneathiellales</taxon>
        <taxon>Sneathiellaceae</taxon>
        <taxon>Sneathiella</taxon>
    </lineage>
</organism>
<keyword evidence="13" id="KW-1185">Reference proteome</keyword>
<dbReference type="InterPro" id="IPR004101">
    <property type="entry name" value="Mur_ligase_C"/>
</dbReference>
<dbReference type="EMBL" id="BSNF01000001">
    <property type="protein sequence ID" value="GLQ05999.1"/>
    <property type="molecule type" value="Genomic_DNA"/>
</dbReference>
<feature type="binding site" evidence="7">
    <location>
        <begin position="402"/>
        <end position="405"/>
    </location>
    <ligand>
        <name>meso-2,6-diaminopimelate</name>
        <dbReference type="ChEBI" id="CHEBI:57791"/>
    </ligand>
</feature>
<dbReference type="Pfam" id="PF02875">
    <property type="entry name" value="Mur_ligase_C"/>
    <property type="match status" value="1"/>
</dbReference>
<keyword evidence="7" id="KW-0460">Magnesium</keyword>
<dbReference type="Gene3D" id="3.40.1190.10">
    <property type="entry name" value="Mur-like, catalytic domain"/>
    <property type="match status" value="1"/>
</dbReference>
<evidence type="ECO:0000259" key="10">
    <source>
        <dbReference type="Pfam" id="PF02875"/>
    </source>
</evidence>
<dbReference type="InterPro" id="IPR013221">
    <property type="entry name" value="Mur_ligase_cen"/>
</dbReference>
<evidence type="ECO:0000256" key="3">
    <source>
        <dbReference type="ARBA" id="ARBA00022960"/>
    </source>
</evidence>
<dbReference type="NCBIfam" id="TIGR01085">
    <property type="entry name" value="murE"/>
    <property type="match status" value="1"/>
</dbReference>
<feature type="binding site" evidence="7">
    <location>
        <position position="180"/>
    </location>
    <ligand>
        <name>UDP-N-acetyl-alpha-D-muramoyl-L-alanyl-D-glutamate</name>
        <dbReference type="ChEBI" id="CHEBI:83900"/>
    </ligand>
</feature>
<evidence type="ECO:0000256" key="4">
    <source>
        <dbReference type="ARBA" id="ARBA00022984"/>
    </source>
</evidence>
<dbReference type="InterPro" id="IPR036565">
    <property type="entry name" value="Mur-like_cat_sf"/>
</dbReference>
<dbReference type="SUPFAM" id="SSF53623">
    <property type="entry name" value="MurD-like peptide ligases, catalytic domain"/>
    <property type="match status" value="1"/>
</dbReference>
<feature type="binding site" evidence="7">
    <location>
        <position position="450"/>
    </location>
    <ligand>
        <name>meso-2,6-diaminopimelate</name>
        <dbReference type="ChEBI" id="CHEBI:57791"/>
    </ligand>
</feature>
<evidence type="ECO:0000256" key="8">
    <source>
        <dbReference type="RuleBase" id="RU004135"/>
    </source>
</evidence>
<dbReference type="Proteomes" id="UP001161409">
    <property type="component" value="Unassembled WGS sequence"/>
</dbReference>
<proteinExistence type="inferred from homology"/>
<reference evidence="12" key="1">
    <citation type="journal article" date="2014" name="Int. J. Syst. Evol. Microbiol.">
        <title>Complete genome of a new Firmicutes species belonging to the dominant human colonic microbiota ('Ruminococcus bicirculans') reveals two chromosomes and a selective capacity to utilize plant glucans.</title>
        <authorList>
            <consortium name="NISC Comparative Sequencing Program"/>
            <person name="Wegmann U."/>
            <person name="Louis P."/>
            <person name="Goesmann A."/>
            <person name="Henrissat B."/>
            <person name="Duncan S.H."/>
            <person name="Flint H.J."/>
        </authorList>
    </citation>
    <scope>NUCLEOTIDE SEQUENCE</scope>
    <source>
        <strain evidence="12">NBRC 103408</strain>
    </source>
</reference>
<dbReference type="PANTHER" id="PTHR23135:SF4">
    <property type="entry name" value="UDP-N-ACETYLMURAMOYL-L-ALANYL-D-GLUTAMATE--2,6-DIAMINOPIMELATE LIGASE MURE HOMOLOG, CHLOROPLASTIC"/>
    <property type="match status" value="1"/>
</dbReference>
<dbReference type="NCBIfam" id="NF001124">
    <property type="entry name" value="PRK00139.1-2"/>
    <property type="match status" value="1"/>
</dbReference>
<keyword evidence="7" id="KW-0067">ATP-binding</keyword>
<comment type="subcellular location">
    <subcellularLocation>
        <location evidence="7 8">Cytoplasm</location>
    </subcellularLocation>
</comment>
<dbReference type="InterPro" id="IPR005761">
    <property type="entry name" value="UDP-N-AcMur-Glu-dNH2Pim_ligase"/>
</dbReference>
<keyword evidence="2 7" id="KW-0132">Cell division</keyword>
<protein>
    <recommendedName>
        <fullName evidence="7">UDP-N-acetylmuramoyl-L-alanyl-D-glutamate--2,6-diaminopimelate ligase</fullName>
        <ecNumber evidence="7">6.3.2.13</ecNumber>
    </recommendedName>
    <alternativeName>
        <fullName evidence="7">Meso-A2pm-adding enzyme</fullName>
    </alternativeName>
    <alternativeName>
        <fullName evidence="7">Meso-diaminopimelate-adding enzyme</fullName>
    </alternativeName>
    <alternativeName>
        <fullName evidence="7">UDP-MurNAc-L-Ala-D-Glu:meso-diaminopimelate ligase</fullName>
    </alternativeName>
    <alternativeName>
        <fullName evidence="7">UDP-MurNAc-tripeptide synthetase</fullName>
    </alternativeName>
    <alternativeName>
        <fullName evidence="7">UDP-N-acetylmuramyl-tripeptide synthetase</fullName>
    </alternativeName>
</protein>
<comment type="PTM">
    <text evidence="7">Carboxylation is probably crucial for Mg(2+) binding and, consequently, for the gamma-phosphate positioning of ATP.</text>
</comment>
<evidence type="ECO:0000259" key="11">
    <source>
        <dbReference type="Pfam" id="PF08245"/>
    </source>
</evidence>
<comment type="function">
    <text evidence="7">Catalyzes the addition of meso-diaminopimelic acid to the nucleotide precursor UDP-N-acetylmuramoyl-L-alanyl-D-glutamate (UMAG) in the biosynthesis of bacterial cell-wall peptidoglycan.</text>
</comment>
<evidence type="ECO:0000256" key="2">
    <source>
        <dbReference type="ARBA" id="ARBA00022618"/>
    </source>
</evidence>
<dbReference type="Pfam" id="PF01225">
    <property type="entry name" value="Mur_ligase"/>
    <property type="match status" value="1"/>
</dbReference>
<evidence type="ECO:0000313" key="12">
    <source>
        <dbReference type="EMBL" id="GLQ05999.1"/>
    </source>
</evidence>
<dbReference type="InterPro" id="IPR035911">
    <property type="entry name" value="MurE/MurF_N"/>
</dbReference>
<feature type="binding site" evidence="7">
    <location>
        <position position="174"/>
    </location>
    <ligand>
        <name>UDP-N-acetyl-alpha-D-muramoyl-L-alanyl-D-glutamate</name>
        <dbReference type="ChEBI" id="CHEBI:83900"/>
    </ligand>
</feature>
<feature type="short sequence motif" description="Meso-diaminopimelate recognition motif" evidence="7">
    <location>
        <begin position="402"/>
        <end position="405"/>
    </location>
</feature>
<dbReference type="SUPFAM" id="SSF53244">
    <property type="entry name" value="MurD-like peptide ligases, peptide-binding domain"/>
    <property type="match status" value="1"/>
</dbReference>
<dbReference type="PANTHER" id="PTHR23135">
    <property type="entry name" value="MUR LIGASE FAMILY MEMBER"/>
    <property type="match status" value="1"/>
</dbReference>
<comment type="caution">
    <text evidence="12">The sequence shown here is derived from an EMBL/GenBank/DDBJ whole genome shotgun (WGS) entry which is preliminary data.</text>
</comment>
<keyword evidence="6 7" id="KW-0961">Cell wall biogenesis/degradation</keyword>
<comment type="similarity">
    <text evidence="1 7">Belongs to the MurCDEF family. MurE subfamily.</text>
</comment>
<comment type="caution">
    <text evidence="7">Lacks conserved residue(s) required for the propagation of feature annotation.</text>
</comment>
<evidence type="ECO:0000313" key="13">
    <source>
        <dbReference type="Proteomes" id="UP001161409"/>
    </source>
</evidence>
<keyword evidence="7" id="KW-0963">Cytoplasm</keyword>
<comment type="pathway">
    <text evidence="7 8">Cell wall biogenesis; peptidoglycan biosynthesis.</text>
</comment>
<feature type="binding site" evidence="7">
    <location>
        <begin position="105"/>
        <end position="111"/>
    </location>
    <ligand>
        <name>ATP</name>
        <dbReference type="ChEBI" id="CHEBI:30616"/>
    </ligand>
</feature>
<reference evidence="12" key="2">
    <citation type="submission" date="2023-01" db="EMBL/GenBank/DDBJ databases">
        <title>Draft genome sequence of Sneathiella chinensis strain NBRC 103408.</title>
        <authorList>
            <person name="Sun Q."/>
            <person name="Mori K."/>
        </authorList>
    </citation>
    <scope>NUCLEOTIDE SEQUENCE</scope>
    <source>
        <strain evidence="12">NBRC 103408</strain>
    </source>
</reference>
<evidence type="ECO:0000256" key="1">
    <source>
        <dbReference type="ARBA" id="ARBA00005898"/>
    </source>
</evidence>
<evidence type="ECO:0000256" key="5">
    <source>
        <dbReference type="ARBA" id="ARBA00023306"/>
    </source>
</evidence>
<accession>A0ABQ5U278</accession>
<feature type="binding site" evidence="7">
    <location>
        <position position="26"/>
    </location>
    <ligand>
        <name>UDP-N-acetyl-alpha-D-muramoyl-L-alanyl-D-glutamate</name>
        <dbReference type="ChEBI" id="CHEBI:83900"/>
    </ligand>
</feature>
<keyword evidence="7" id="KW-0547">Nucleotide-binding</keyword>
<feature type="binding site" evidence="7">
    <location>
        <position position="182"/>
    </location>
    <ligand>
        <name>UDP-N-acetyl-alpha-D-muramoyl-L-alanyl-D-glutamate</name>
        <dbReference type="ChEBI" id="CHEBI:83900"/>
    </ligand>
</feature>
<dbReference type="GO" id="GO:0016874">
    <property type="term" value="F:ligase activity"/>
    <property type="evidence" value="ECO:0007669"/>
    <property type="project" value="UniProtKB-KW"/>
</dbReference>